<feature type="domain" description="Beta-lactamase-related" evidence="1">
    <location>
        <begin position="73"/>
        <end position="388"/>
    </location>
</feature>
<protein>
    <submittedName>
        <fullName evidence="2">Serine hydrolase domain-containing protein</fullName>
        <ecNumber evidence="2">3.1.1.103</ecNumber>
    </submittedName>
</protein>
<dbReference type="PROSITE" id="PS51257">
    <property type="entry name" value="PROKAR_LIPOPROTEIN"/>
    <property type="match status" value="1"/>
</dbReference>
<evidence type="ECO:0000313" key="2">
    <source>
        <dbReference type="EMBL" id="WNB18100.1"/>
    </source>
</evidence>
<dbReference type="InterPro" id="IPR012338">
    <property type="entry name" value="Beta-lactam/transpept-like"/>
</dbReference>
<dbReference type="Proteomes" id="UP001232019">
    <property type="component" value="Chromosome"/>
</dbReference>
<dbReference type="Gene3D" id="3.40.710.10">
    <property type="entry name" value="DD-peptidase/beta-lactamase superfamily"/>
    <property type="match status" value="1"/>
</dbReference>
<dbReference type="PANTHER" id="PTHR46825">
    <property type="entry name" value="D-ALANYL-D-ALANINE-CARBOXYPEPTIDASE/ENDOPEPTIDASE AMPH"/>
    <property type="match status" value="1"/>
</dbReference>
<dbReference type="AlphaFoldDB" id="A0AA51ZWM2"/>
<evidence type="ECO:0000259" key="1">
    <source>
        <dbReference type="Pfam" id="PF00144"/>
    </source>
</evidence>
<dbReference type="GO" id="GO:0016787">
    <property type="term" value="F:hydrolase activity"/>
    <property type="evidence" value="ECO:0007669"/>
    <property type="project" value="UniProtKB-KW"/>
</dbReference>
<dbReference type="EMBL" id="CP129968">
    <property type="protein sequence ID" value="WNB18100.1"/>
    <property type="molecule type" value="Genomic_DNA"/>
</dbReference>
<proteinExistence type="predicted"/>
<dbReference type="InterPro" id="IPR050491">
    <property type="entry name" value="AmpC-like"/>
</dbReference>
<keyword evidence="2" id="KW-0378">Hydrolase</keyword>
<organism evidence="2">
    <name type="scientific">Marivirga arenosa</name>
    <dbReference type="NCBI Taxonomy" id="3059076"/>
    <lineage>
        <taxon>Bacteria</taxon>
        <taxon>Pseudomonadati</taxon>
        <taxon>Bacteroidota</taxon>
        <taxon>Cytophagia</taxon>
        <taxon>Cytophagales</taxon>
        <taxon>Marivirgaceae</taxon>
        <taxon>Marivirga</taxon>
    </lineage>
</organism>
<sequence length="501" mass="55957">MKINTNMNTQFLYFFLLILLGSCSIKPTDTEKAETAAEGCLNPAYAADLKTQLENGMRGKVKFIGETETLSSISDKMSEYIIPAMSLAVIKEGQIEWSETYQNAELAGNQRLDCISIFQAASLSKPVTFMAALRMHAAGEIDLDKNIRDYLRSFQLPKGKQTIDNPVTFRNLFSHTSGINGGGYQGYNRNIDMPSDVDILMGNDGVNSAAIEVVWSPNQTLVYSGGGYTLAELALQDIYGTDFSEIMKKWILNPANMKNSEFTQPLPASYSDRVAKGHTQSGEPLEGGWRNHPEQAAAGLWSNARDLAKFMTEIYNAYQGKPSIFSQSDVKSMIRDEREGHIYGFIVNRTDDDLAITHYGGNAGYRTAMTISLTTGNGLVYLINSDNGGNLGNEILLSAAQVYGWKQFEQNQLHRKEIDTEILKTLMGEFKWNDQINLNMRYDEKEKLIALNFPNGDEYKLVHVIGDELDFVHPNTGIEVSFLQEDNFNSFSLYGQKAVRQ</sequence>
<accession>A0AA51ZWM2</accession>
<dbReference type="KEGG" id="marp:QYS47_29215"/>
<dbReference type="InterPro" id="IPR001466">
    <property type="entry name" value="Beta-lactam-related"/>
</dbReference>
<name>A0AA51ZWM2_9BACT</name>
<dbReference type="SUPFAM" id="SSF56601">
    <property type="entry name" value="beta-lactamase/transpeptidase-like"/>
    <property type="match status" value="1"/>
</dbReference>
<dbReference type="EC" id="3.1.1.103" evidence="2"/>
<reference evidence="2" key="1">
    <citation type="submission" date="2023-08" db="EMBL/GenBank/DDBJ databases">
        <title>Comparative genomics and taxonomic characterization of three novel marine species of genus Marivirga.</title>
        <authorList>
            <person name="Muhammad N."/>
            <person name="Kim S.-G."/>
        </authorList>
    </citation>
    <scope>NUCLEOTIDE SEQUENCE</scope>
    <source>
        <strain evidence="2">BKB1-2</strain>
    </source>
</reference>
<gene>
    <name evidence="2" type="ORF">QYS47_29215</name>
</gene>
<dbReference type="RefSeq" id="WP_322347641.1">
    <property type="nucleotide sequence ID" value="NZ_CP129968.2"/>
</dbReference>
<dbReference type="PANTHER" id="PTHR46825:SF9">
    <property type="entry name" value="BETA-LACTAMASE-RELATED DOMAIN-CONTAINING PROTEIN"/>
    <property type="match status" value="1"/>
</dbReference>
<dbReference type="Pfam" id="PF00144">
    <property type="entry name" value="Beta-lactamase"/>
    <property type="match status" value="1"/>
</dbReference>